<dbReference type="Proteomes" id="UP001187682">
    <property type="component" value="Unassembled WGS sequence"/>
</dbReference>
<dbReference type="AlphaFoldDB" id="A0AAE8MZ34"/>
<comment type="caution">
    <text evidence="1">The sequence shown here is derived from an EMBL/GenBank/DDBJ whole genome shotgun (WGS) entry which is preliminary data.</text>
</comment>
<protein>
    <submittedName>
        <fullName evidence="1">Uncharacterized protein</fullName>
    </submittedName>
</protein>
<organism evidence="1 2">
    <name type="scientific">Cephalotrichum gorgonifer</name>
    <dbReference type="NCBI Taxonomy" id="2041049"/>
    <lineage>
        <taxon>Eukaryota</taxon>
        <taxon>Fungi</taxon>
        <taxon>Dikarya</taxon>
        <taxon>Ascomycota</taxon>
        <taxon>Pezizomycotina</taxon>
        <taxon>Sordariomycetes</taxon>
        <taxon>Hypocreomycetidae</taxon>
        <taxon>Microascales</taxon>
        <taxon>Microascaceae</taxon>
        <taxon>Cephalotrichum</taxon>
    </lineage>
</organism>
<dbReference type="EMBL" id="ONZQ02000006">
    <property type="protein sequence ID" value="SPO02093.1"/>
    <property type="molecule type" value="Genomic_DNA"/>
</dbReference>
<name>A0AAE8MZ34_9PEZI</name>
<gene>
    <name evidence="1" type="ORF">DNG_04766</name>
</gene>
<accession>A0AAE8MZ34</accession>
<proteinExistence type="predicted"/>
<evidence type="ECO:0000313" key="1">
    <source>
        <dbReference type="EMBL" id="SPO02093.1"/>
    </source>
</evidence>
<keyword evidence="2" id="KW-1185">Reference proteome</keyword>
<sequence>MKTGDERPEERWRRLGHDGRCTFDRTYNLLLNHCNHRFRHLWREIHQGDVETFFGFPEDIDAADIVYQILSHVATFPFCRYEALPLRKAELMIAVSMMTDHYQSVLEVPEGIQTSKEY</sequence>
<reference evidence="1" key="1">
    <citation type="submission" date="2018-03" db="EMBL/GenBank/DDBJ databases">
        <authorList>
            <person name="Guldener U."/>
        </authorList>
    </citation>
    <scope>NUCLEOTIDE SEQUENCE</scope>
</reference>
<evidence type="ECO:0000313" key="2">
    <source>
        <dbReference type="Proteomes" id="UP001187682"/>
    </source>
</evidence>